<dbReference type="Pfam" id="PF00356">
    <property type="entry name" value="LacI"/>
    <property type="match status" value="1"/>
</dbReference>
<dbReference type="Gene3D" id="1.10.260.40">
    <property type="entry name" value="lambda repressor-like DNA-binding domains"/>
    <property type="match status" value="1"/>
</dbReference>
<dbReference type="CDD" id="cd01392">
    <property type="entry name" value="HTH_LacI"/>
    <property type="match status" value="1"/>
</dbReference>
<keyword evidence="3" id="KW-0804">Transcription</keyword>
<evidence type="ECO:0000256" key="1">
    <source>
        <dbReference type="ARBA" id="ARBA00023015"/>
    </source>
</evidence>
<gene>
    <name evidence="5" type="ORF">ACFSAH_12900</name>
</gene>
<evidence type="ECO:0000313" key="6">
    <source>
        <dbReference type="Proteomes" id="UP001597118"/>
    </source>
</evidence>
<dbReference type="InterPro" id="IPR000843">
    <property type="entry name" value="HTH_LacI"/>
</dbReference>
<keyword evidence="1" id="KW-0805">Transcription regulation</keyword>
<proteinExistence type="predicted"/>
<sequence length="352" mass="40012">MTKKIVRIKDIASKSGVSTGTVDRVLHNRGRVSEEAKKKVLEVIEELGYEPNLLARALGNNKLFSIAALIPDYHVDSYWKAPSDGILYAEKELRGYGITVEQFLFDPYDVDSFEKKAKAIQKANFDGVLLSPIFYKEVLPFLENLQQNKIPFIFFNTQIADFGPLSYIGQDSHQSGLVAARLIHNSISKGTVVIAHIDETISNAAHLNEKEKGFRSYFQHKKTNIKLISAELNRAVESGFFEQLDSLFANHKEITAFYVTTSKAYHIAKYLELRNIQGVKIVGYDLLTQNIGYLNADKISYLINQNPYGQGYFAVSYLTDYLVFKKKVPAIKYLPLDIVIKENCEYYLEQNH</sequence>
<dbReference type="RefSeq" id="WP_379663158.1">
    <property type="nucleotide sequence ID" value="NZ_JBHUDG010000019.1"/>
</dbReference>
<keyword evidence="2" id="KW-0238">DNA-binding</keyword>
<evidence type="ECO:0000256" key="2">
    <source>
        <dbReference type="ARBA" id="ARBA00023125"/>
    </source>
</evidence>
<dbReference type="InterPro" id="IPR010982">
    <property type="entry name" value="Lambda_DNA-bd_dom_sf"/>
</dbReference>
<dbReference type="PROSITE" id="PS00356">
    <property type="entry name" value="HTH_LACI_1"/>
    <property type="match status" value="1"/>
</dbReference>
<dbReference type="Proteomes" id="UP001597118">
    <property type="component" value="Unassembled WGS sequence"/>
</dbReference>
<dbReference type="SMART" id="SM00354">
    <property type="entry name" value="HTH_LACI"/>
    <property type="match status" value="1"/>
</dbReference>
<dbReference type="InterPro" id="IPR025997">
    <property type="entry name" value="SBP_2_dom"/>
</dbReference>
<feature type="domain" description="HTH lacI-type" evidence="4">
    <location>
        <begin position="6"/>
        <end position="60"/>
    </location>
</feature>
<dbReference type="InterPro" id="IPR028082">
    <property type="entry name" value="Peripla_BP_I"/>
</dbReference>
<organism evidence="5 6">
    <name type="scientific">Pseudopedobacter beijingensis</name>
    <dbReference type="NCBI Taxonomy" id="1207056"/>
    <lineage>
        <taxon>Bacteria</taxon>
        <taxon>Pseudomonadati</taxon>
        <taxon>Bacteroidota</taxon>
        <taxon>Sphingobacteriia</taxon>
        <taxon>Sphingobacteriales</taxon>
        <taxon>Sphingobacteriaceae</taxon>
        <taxon>Pseudopedobacter</taxon>
    </lineage>
</organism>
<dbReference type="Gene3D" id="3.40.50.2300">
    <property type="match status" value="2"/>
</dbReference>
<dbReference type="PROSITE" id="PS50932">
    <property type="entry name" value="HTH_LACI_2"/>
    <property type="match status" value="1"/>
</dbReference>
<dbReference type="CDD" id="cd06307">
    <property type="entry name" value="PBP1_sugar_binding"/>
    <property type="match status" value="1"/>
</dbReference>
<dbReference type="EMBL" id="JBHUDG010000019">
    <property type="protein sequence ID" value="MFD1630781.1"/>
    <property type="molecule type" value="Genomic_DNA"/>
</dbReference>
<accession>A0ABW4IDE8</accession>
<name>A0ABW4IDE8_9SPHI</name>
<evidence type="ECO:0000259" key="4">
    <source>
        <dbReference type="PROSITE" id="PS50932"/>
    </source>
</evidence>
<comment type="caution">
    <text evidence="5">The sequence shown here is derived from an EMBL/GenBank/DDBJ whole genome shotgun (WGS) entry which is preliminary data.</text>
</comment>
<dbReference type="PANTHER" id="PTHR30146:SF144">
    <property type="entry name" value="LACI-FAMILY TRANSCRIPTION REGULATOR"/>
    <property type="match status" value="1"/>
</dbReference>
<protein>
    <submittedName>
        <fullName evidence="5">Substrate-binding domain-containing protein</fullName>
    </submittedName>
</protein>
<evidence type="ECO:0000256" key="3">
    <source>
        <dbReference type="ARBA" id="ARBA00023163"/>
    </source>
</evidence>
<dbReference type="PANTHER" id="PTHR30146">
    <property type="entry name" value="LACI-RELATED TRANSCRIPTIONAL REPRESSOR"/>
    <property type="match status" value="1"/>
</dbReference>
<reference evidence="6" key="1">
    <citation type="journal article" date="2019" name="Int. J. Syst. Evol. Microbiol.">
        <title>The Global Catalogue of Microorganisms (GCM) 10K type strain sequencing project: providing services to taxonomists for standard genome sequencing and annotation.</title>
        <authorList>
            <consortium name="The Broad Institute Genomics Platform"/>
            <consortium name="The Broad Institute Genome Sequencing Center for Infectious Disease"/>
            <person name="Wu L."/>
            <person name="Ma J."/>
        </authorList>
    </citation>
    <scope>NUCLEOTIDE SEQUENCE [LARGE SCALE GENOMIC DNA]</scope>
    <source>
        <strain evidence="6">CCUG 53762</strain>
    </source>
</reference>
<dbReference type="SUPFAM" id="SSF47413">
    <property type="entry name" value="lambda repressor-like DNA-binding domains"/>
    <property type="match status" value="1"/>
</dbReference>
<keyword evidence="6" id="KW-1185">Reference proteome</keyword>
<dbReference type="SUPFAM" id="SSF53822">
    <property type="entry name" value="Periplasmic binding protein-like I"/>
    <property type="match status" value="1"/>
</dbReference>
<evidence type="ECO:0000313" key="5">
    <source>
        <dbReference type="EMBL" id="MFD1630781.1"/>
    </source>
</evidence>
<dbReference type="Pfam" id="PF13407">
    <property type="entry name" value="Peripla_BP_4"/>
    <property type="match status" value="1"/>
</dbReference>